<reference evidence="2" key="1">
    <citation type="submission" date="2019-09" db="EMBL/GenBank/DDBJ databases">
        <title>Draft genome information of white flower Hibiscus syriacus.</title>
        <authorList>
            <person name="Kim Y.-M."/>
        </authorList>
    </citation>
    <scope>NUCLEOTIDE SEQUENCE [LARGE SCALE GENOMIC DNA]</scope>
    <source>
        <strain evidence="2">YM2019G1</strain>
    </source>
</reference>
<dbReference type="AlphaFoldDB" id="A0A6A3C0E3"/>
<protein>
    <submittedName>
        <fullName evidence="2">Uncharacterized protein</fullName>
    </submittedName>
</protein>
<name>A0A6A3C0E3_HIBSY</name>
<feature type="region of interest" description="Disordered" evidence="1">
    <location>
        <begin position="42"/>
        <end position="91"/>
    </location>
</feature>
<evidence type="ECO:0000313" key="2">
    <source>
        <dbReference type="EMBL" id="KAE8722545.1"/>
    </source>
</evidence>
<dbReference type="Proteomes" id="UP000436088">
    <property type="component" value="Unassembled WGS sequence"/>
</dbReference>
<keyword evidence="3" id="KW-1185">Reference proteome</keyword>
<sequence length="91" mass="9970">MWISSLDCSGGKRGRSKISGPGMDSTRAKQLRCAGNYGHHLPSRAIPLKNVGDTGDGSGDANNTDNKGKYHKQIRRHVSHRKVYGKYTSQD</sequence>
<organism evidence="2 3">
    <name type="scientific">Hibiscus syriacus</name>
    <name type="common">Rose of Sharon</name>
    <dbReference type="NCBI Taxonomy" id="106335"/>
    <lineage>
        <taxon>Eukaryota</taxon>
        <taxon>Viridiplantae</taxon>
        <taxon>Streptophyta</taxon>
        <taxon>Embryophyta</taxon>
        <taxon>Tracheophyta</taxon>
        <taxon>Spermatophyta</taxon>
        <taxon>Magnoliopsida</taxon>
        <taxon>eudicotyledons</taxon>
        <taxon>Gunneridae</taxon>
        <taxon>Pentapetalae</taxon>
        <taxon>rosids</taxon>
        <taxon>malvids</taxon>
        <taxon>Malvales</taxon>
        <taxon>Malvaceae</taxon>
        <taxon>Malvoideae</taxon>
        <taxon>Hibiscus</taxon>
    </lineage>
</organism>
<accession>A0A6A3C0E3</accession>
<evidence type="ECO:0000313" key="3">
    <source>
        <dbReference type="Proteomes" id="UP000436088"/>
    </source>
</evidence>
<feature type="compositionally biased region" description="Basic residues" evidence="1">
    <location>
        <begin position="69"/>
        <end position="84"/>
    </location>
</feature>
<feature type="region of interest" description="Disordered" evidence="1">
    <location>
        <begin position="1"/>
        <end position="29"/>
    </location>
</feature>
<proteinExistence type="predicted"/>
<comment type="caution">
    <text evidence="2">The sequence shown here is derived from an EMBL/GenBank/DDBJ whole genome shotgun (WGS) entry which is preliminary data.</text>
</comment>
<dbReference type="EMBL" id="VEPZ02000561">
    <property type="protein sequence ID" value="KAE8722545.1"/>
    <property type="molecule type" value="Genomic_DNA"/>
</dbReference>
<gene>
    <name evidence="2" type="ORF">F3Y22_tig00013960pilonHSYRG00234</name>
</gene>
<evidence type="ECO:0000256" key="1">
    <source>
        <dbReference type="SAM" id="MobiDB-lite"/>
    </source>
</evidence>